<keyword evidence="2" id="KW-1185">Reference proteome</keyword>
<dbReference type="Proteomes" id="UP001500929">
    <property type="component" value="Unassembled WGS sequence"/>
</dbReference>
<reference evidence="2" key="1">
    <citation type="journal article" date="2019" name="Int. J. Syst. Evol. Microbiol.">
        <title>The Global Catalogue of Microorganisms (GCM) 10K type strain sequencing project: providing services to taxonomists for standard genome sequencing and annotation.</title>
        <authorList>
            <consortium name="The Broad Institute Genomics Platform"/>
            <consortium name="The Broad Institute Genome Sequencing Center for Infectious Disease"/>
            <person name="Wu L."/>
            <person name="Ma J."/>
        </authorList>
    </citation>
    <scope>NUCLEOTIDE SEQUENCE [LARGE SCALE GENOMIC DNA]</scope>
    <source>
        <strain evidence="2">JCM 16117</strain>
    </source>
</reference>
<name>A0ABP5QE48_9MICO</name>
<dbReference type="EMBL" id="BAAAQY010000003">
    <property type="protein sequence ID" value="GAA2230299.1"/>
    <property type="molecule type" value="Genomic_DNA"/>
</dbReference>
<evidence type="ECO:0000313" key="2">
    <source>
        <dbReference type="Proteomes" id="UP001500929"/>
    </source>
</evidence>
<evidence type="ECO:0000313" key="1">
    <source>
        <dbReference type="EMBL" id="GAA2230299.1"/>
    </source>
</evidence>
<accession>A0ABP5QE48</accession>
<protein>
    <submittedName>
        <fullName evidence="1">Uncharacterized protein</fullName>
    </submittedName>
</protein>
<gene>
    <name evidence="1" type="ORF">GCM10009851_13830</name>
</gene>
<proteinExistence type="predicted"/>
<sequence length="146" mass="15547">MPVITGSLKDFGLGSLAARSPVLVFTPSAVGVDPTGRIYPMDPVEAVPAPDDTFSATVARTTNLLPEVFLRLAIRYESGDGPPSEDLAGIEIRVPEAGGNVKDLMRAPVPNGRILIADSEAEAIRRGARLWIDNSTNPARLKRRAS</sequence>
<organism evidence="1 2">
    <name type="scientific">Herbiconiux moechotypicola</name>
    <dbReference type="NCBI Taxonomy" id="637393"/>
    <lineage>
        <taxon>Bacteria</taxon>
        <taxon>Bacillati</taxon>
        <taxon>Actinomycetota</taxon>
        <taxon>Actinomycetes</taxon>
        <taxon>Micrococcales</taxon>
        <taxon>Microbacteriaceae</taxon>
        <taxon>Herbiconiux</taxon>
    </lineage>
</organism>
<comment type="caution">
    <text evidence="1">The sequence shown here is derived from an EMBL/GenBank/DDBJ whole genome shotgun (WGS) entry which is preliminary data.</text>
</comment>
<dbReference type="RefSeq" id="WP_259478880.1">
    <property type="nucleotide sequence ID" value="NZ_BAAAQY010000003.1"/>
</dbReference>